<gene>
    <name evidence="16" type="primary">coaX</name>
    <name evidence="17" type="ORF">GCM10009119_07940</name>
</gene>
<evidence type="ECO:0000256" key="15">
    <source>
        <dbReference type="ARBA" id="ARBA00040883"/>
    </source>
</evidence>
<dbReference type="EMBL" id="BAAAFI010000002">
    <property type="protein sequence ID" value="GAA0877826.1"/>
    <property type="molecule type" value="Genomic_DNA"/>
</dbReference>
<comment type="cofactor">
    <cofactor evidence="16">
        <name>NH4(+)</name>
        <dbReference type="ChEBI" id="CHEBI:28938"/>
    </cofactor>
    <cofactor evidence="16">
        <name>K(+)</name>
        <dbReference type="ChEBI" id="CHEBI:29103"/>
    </cofactor>
    <text evidence="16">A monovalent cation. Ammonium or potassium.</text>
</comment>
<evidence type="ECO:0000313" key="17">
    <source>
        <dbReference type="EMBL" id="GAA0877826.1"/>
    </source>
</evidence>
<dbReference type="Proteomes" id="UP001500469">
    <property type="component" value="Unassembled WGS sequence"/>
</dbReference>
<feature type="binding site" evidence="16">
    <location>
        <position position="186"/>
    </location>
    <ligand>
        <name>substrate</name>
    </ligand>
</feature>
<dbReference type="Pfam" id="PF03309">
    <property type="entry name" value="Pan_kinase"/>
    <property type="match status" value="1"/>
</dbReference>
<dbReference type="RefSeq" id="WP_343848627.1">
    <property type="nucleotide sequence ID" value="NZ_BAAAFI010000002.1"/>
</dbReference>
<dbReference type="CDD" id="cd24015">
    <property type="entry name" value="ASKHA_NBD_PanK-III"/>
    <property type="match status" value="1"/>
</dbReference>
<keyword evidence="16" id="KW-0479">Metal-binding</keyword>
<sequence>MFLAIDAGNSNVVFALYDEKAGKWTNQFRLETHTPRLISQLTKKVPLYFLEHGILPSQIVKIGFSSVVPEINSIIDQFCENYFRLSPYLISAKSYTKLPVKSLRPNEIGSDLMCNVMAAFSKFSTPVIVVDFGTALTFTAVDSEGKILGVNIVPGLKTAITSLFANTSKLPEVELKLPKSALGQNTIHAIQAGVLYGYTGLVKGMIGAMEEEAKLKFTIVATGGLAAILTTLEKTFDVVDRNLTLEGLRLITEANVD</sequence>
<comment type="subunit">
    <text evidence="5 16">Homodimer.</text>
</comment>
<keyword evidence="9 16" id="KW-0547">Nucleotide-binding</keyword>
<evidence type="ECO:0000256" key="1">
    <source>
        <dbReference type="ARBA" id="ARBA00001206"/>
    </source>
</evidence>
<evidence type="ECO:0000256" key="3">
    <source>
        <dbReference type="ARBA" id="ARBA00004496"/>
    </source>
</evidence>
<evidence type="ECO:0000256" key="10">
    <source>
        <dbReference type="ARBA" id="ARBA00022777"/>
    </source>
</evidence>
<name>A0ABP3Y8T9_9BACT</name>
<keyword evidence="10 16" id="KW-0418">Kinase</keyword>
<dbReference type="HAMAP" id="MF_01274">
    <property type="entry name" value="Pantothen_kinase_3"/>
    <property type="match status" value="1"/>
</dbReference>
<accession>A0ABP3Y8T9</accession>
<comment type="subcellular location">
    <subcellularLocation>
        <location evidence="3 16">Cytoplasm</location>
    </subcellularLocation>
</comment>
<evidence type="ECO:0000256" key="6">
    <source>
        <dbReference type="ARBA" id="ARBA00012102"/>
    </source>
</evidence>
<feature type="binding site" evidence="16">
    <location>
        <begin position="6"/>
        <end position="13"/>
    </location>
    <ligand>
        <name>ATP</name>
        <dbReference type="ChEBI" id="CHEBI:30616"/>
    </ligand>
</feature>
<evidence type="ECO:0000256" key="14">
    <source>
        <dbReference type="ARBA" id="ARBA00038036"/>
    </source>
</evidence>
<dbReference type="PANTHER" id="PTHR34265:SF1">
    <property type="entry name" value="TYPE III PANTOTHENATE KINASE"/>
    <property type="match status" value="1"/>
</dbReference>
<dbReference type="InterPro" id="IPR043129">
    <property type="entry name" value="ATPase_NBD"/>
</dbReference>
<keyword evidence="8 16" id="KW-0808">Transferase</keyword>
<evidence type="ECO:0000256" key="2">
    <source>
        <dbReference type="ARBA" id="ARBA00001958"/>
    </source>
</evidence>
<comment type="catalytic activity">
    <reaction evidence="1 16">
        <text>(R)-pantothenate + ATP = (R)-4'-phosphopantothenate + ADP + H(+)</text>
        <dbReference type="Rhea" id="RHEA:16373"/>
        <dbReference type="ChEBI" id="CHEBI:10986"/>
        <dbReference type="ChEBI" id="CHEBI:15378"/>
        <dbReference type="ChEBI" id="CHEBI:29032"/>
        <dbReference type="ChEBI" id="CHEBI:30616"/>
        <dbReference type="ChEBI" id="CHEBI:456216"/>
        <dbReference type="EC" id="2.7.1.33"/>
    </reaction>
</comment>
<comment type="caution">
    <text evidence="17">The sequence shown here is derived from an EMBL/GenBank/DDBJ whole genome shotgun (WGS) entry which is preliminary data.</text>
</comment>
<evidence type="ECO:0000256" key="9">
    <source>
        <dbReference type="ARBA" id="ARBA00022741"/>
    </source>
</evidence>
<evidence type="ECO:0000256" key="12">
    <source>
        <dbReference type="ARBA" id="ARBA00022958"/>
    </source>
</evidence>
<dbReference type="NCBIfam" id="TIGR00671">
    <property type="entry name" value="baf"/>
    <property type="match status" value="1"/>
</dbReference>
<proteinExistence type="inferred from homology"/>
<comment type="cofactor">
    <cofactor evidence="2">
        <name>K(+)</name>
        <dbReference type="ChEBI" id="CHEBI:29103"/>
    </cofactor>
</comment>
<dbReference type="InterPro" id="IPR004619">
    <property type="entry name" value="Type_III_PanK"/>
</dbReference>
<evidence type="ECO:0000256" key="16">
    <source>
        <dbReference type="HAMAP-Rule" id="MF_01274"/>
    </source>
</evidence>
<feature type="binding site" evidence="16">
    <location>
        <begin position="109"/>
        <end position="112"/>
    </location>
    <ligand>
        <name>substrate</name>
    </ligand>
</feature>
<dbReference type="PANTHER" id="PTHR34265">
    <property type="entry name" value="TYPE III PANTOTHENATE KINASE"/>
    <property type="match status" value="1"/>
</dbReference>
<evidence type="ECO:0000313" key="18">
    <source>
        <dbReference type="Proteomes" id="UP001500469"/>
    </source>
</evidence>
<comment type="similarity">
    <text evidence="14 16">Belongs to the type III pantothenate kinase family.</text>
</comment>
<reference evidence="18" key="1">
    <citation type="journal article" date="2019" name="Int. J. Syst. Evol. Microbiol.">
        <title>The Global Catalogue of Microorganisms (GCM) 10K type strain sequencing project: providing services to taxonomists for standard genome sequencing and annotation.</title>
        <authorList>
            <consortium name="The Broad Institute Genomics Platform"/>
            <consortium name="The Broad Institute Genome Sequencing Center for Infectious Disease"/>
            <person name="Wu L."/>
            <person name="Ma J."/>
        </authorList>
    </citation>
    <scope>NUCLEOTIDE SEQUENCE [LARGE SCALE GENOMIC DNA]</scope>
    <source>
        <strain evidence="18">JCM 16112</strain>
    </source>
</reference>
<feature type="binding site" evidence="16">
    <location>
        <position position="134"/>
    </location>
    <ligand>
        <name>ATP</name>
        <dbReference type="ChEBI" id="CHEBI:30616"/>
    </ligand>
</feature>
<keyword evidence="13 16" id="KW-0173">Coenzyme A biosynthesis</keyword>
<evidence type="ECO:0000256" key="8">
    <source>
        <dbReference type="ARBA" id="ARBA00022679"/>
    </source>
</evidence>
<keyword evidence="11 16" id="KW-0067">ATP-binding</keyword>
<feature type="active site" description="Proton acceptor" evidence="16">
    <location>
        <position position="111"/>
    </location>
</feature>
<dbReference type="SUPFAM" id="SSF53067">
    <property type="entry name" value="Actin-like ATPase domain"/>
    <property type="match status" value="2"/>
</dbReference>
<evidence type="ECO:0000256" key="4">
    <source>
        <dbReference type="ARBA" id="ARBA00005225"/>
    </source>
</evidence>
<dbReference type="EC" id="2.7.1.33" evidence="6 16"/>
<protein>
    <recommendedName>
        <fullName evidence="15 16">Type III pantothenate kinase</fullName>
        <ecNumber evidence="6 16">2.7.1.33</ecNumber>
    </recommendedName>
    <alternativeName>
        <fullName evidence="16">PanK-III</fullName>
    </alternativeName>
    <alternativeName>
        <fullName evidence="16">Pantothenic acid kinase</fullName>
    </alternativeName>
</protein>
<comment type="caution">
    <text evidence="16">Lacks conserved residue(s) required for the propagation of feature annotation.</text>
</comment>
<evidence type="ECO:0000256" key="7">
    <source>
        <dbReference type="ARBA" id="ARBA00022490"/>
    </source>
</evidence>
<organism evidence="17 18">
    <name type="scientific">Algoriphagus jejuensis</name>
    <dbReference type="NCBI Taxonomy" id="419934"/>
    <lineage>
        <taxon>Bacteria</taxon>
        <taxon>Pseudomonadati</taxon>
        <taxon>Bacteroidota</taxon>
        <taxon>Cytophagia</taxon>
        <taxon>Cytophagales</taxon>
        <taxon>Cyclobacteriaceae</taxon>
        <taxon>Algoriphagus</taxon>
    </lineage>
</organism>
<feature type="binding site" evidence="16">
    <location>
        <position position="131"/>
    </location>
    <ligand>
        <name>K(+)</name>
        <dbReference type="ChEBI" id="CHEBI:29103"/>
    </ligand>
</feature>
<keyword evidence="18" id="KW-1185">Reference proteome</keyword>
<keyword evidence="7 16" id="KW-0963">Cytoplasm</keyword>
<evidence type="ECO:0000256" key="13">
    <source>
        <dbReference type="ARBA" id="ARBA00022993"/>
    </source>
</evidence>
<dbReference type="Gene3D" id="3.30.420.40">
    <property type="match status" value="2"/>
</dbReference>
<comment type="function">
    <text evidence="16">Catalyzes the phosphorylation of pantothenate (Pan), the first step in CoA biosynthesis.</text>
</comment>
<evidence type="ECO:0000256" key="11">
    <source>
        <dbReference type="ARBA" id="ARBA00022840"/>
    </source>
</evidence>
<dbReference type="GO" id="GO:0016301">
    <property type="term" value="F:kinase activity"/>
    <property type="evidence" value="ECO:0007669"/>
    <property type="project" value="UniProtKB-KW"/>
</dbReference>
<comment type="pathway">
    <text evidence="4 16">Cofactor biosynthesis; coenzyme A biosynthesis; CoA from (R)-pantothenate: step 1/5.</text>
</comment>
<evidence type="ECO:0000256" key="5">
    <source>
        <dbReference type="ARBA" id="ARBA00011738"/>
    </source>
</evidence>
<keyword evidence="12 16" id="KW-0630">Potassium</keyword>